<keyword evidence="1" id="KW-1133">Transmembrane helix</keyword>
<evidence type="ECO:0000259" key="2">
    <source>
        <dbReference type="PROSITE" id="PS51819"/>
    </source>
</evidence>
<comment type="caution">
    <text evidence="3">The sequence shown here is derived from an EMBL/GenBank/DDBJ whole genome shotgun (WGS) entry which is preliminary data.</text>
</comment>
<gene>
    <name evidence="3" type="ORF">D9615_001130</name>
</gene>
<feature type="domain" description="VOC" evidence="2">
    <location>
        <begin position="2"/>
        <end position="126"/>
    </location>
</feature>
<dbReference type="InterPro" id="IPR037523">
    <property type="entry name" value="VOC_core"/>
</dbReference>
<dbReference type="PANTHER" id="PTHR35006">
    <property type="entry name" value="GLYOXALASE FAMILY PROTEIN (AFU_ORTHOLOGUE AFUA_5G14830)"/>
    <property type="match status" value="1"/>
</dbReference>
<keyword evidence="4" id="KW-1185">Reference proteome</keyword>
<sequence length="161" mass="17469">MTISHVGITVSDVQEMTAFYLAVLKPLGYDKRMEPAKDVIGLGPKFCGPPFWIAPGLDASKEAKGEKLHVAFHASNRQQVRDFHAAALKAGATCNGPPGVRKQYFPTYYAAFVLDPEGRNIEAHCMSPAFISEPVQRNILLAAVGAIVAGIAFWAHTNNIF</sequence>
<keyword evidence="1" id="KW-0472">Membrane</keyword>
<reference evidence="3 4" key="1">
    <citation type="journal article" date="2020" name="ISME J.">
        <title>Uncovering the hidden diversity of litter-decomposition mechanisms in mushroom-forming fungi.</title>
        <authorList>
            <person name="Floudas D."/>
            <person name="Bentzer J."/>
            <person name="Ahren D."/>
            <person name="Johansson T."/>
            <person name="Persson P."/>
            <person name="Tunlid A."/>
        </authorList>
    </citation>
    <scope>NUCLEOTIDE SEQUENCE [LARGE SCALE GENOMIC DNA]</scope>
    <source>
        <strain evidence="3 4">CBS 661.87</strain>
    </source>
</reference>
<dbReference type="EMBL" id="JAACJP010000004">
    <property type="protein sequence ID" value="KAF5385246.1"/>
    <property type="molecule type" value="Genomic_DNA"/>
</dbReference>
<dbReference type="Proteomes" id="UP000565441">
    <property type="component" value="Unassembled WGS sequence"/>
</dbReference>
<organism evidence="3 4">
    <name type="scientific">Tricholomella constricta</name>
    <dbReference type="NCBI Taxonomy" id="117010"/>
    <lineage>
        <taxon>Eukaryota</taxon>
        <taxon>Fungi</taxon>
        <taxon>Dikarya</taxon>
        <taxon>Basidiomycota</taxon>
        <taxon>Agaricomycotina</taxon>
        <taxon>Agaricomycetes</taxon>
        <taxon>Agaricomycetidae</taxon>
        <taxon>Agaricales</taxon>
        <taxon>Tricholomatineae</taxon>
        <taxon>Lyophyllaceae</taxon>
        <taxon>Tricholomella</taxon>
    </lineage>
</organism>
<name>A0A8H5HKJ8_9AGAR</name>
<keyword evidence="1" id="KW-0812">Transmembrane</keyword>
<evidence type="ECO:0000313" key="3">
    <source>
        <dbReference type="EMBL" id="KAF5385246.1"/>
    </source>
</evidence>
<dbReference type="PROSITE" id="PS51819">
    <property type="entry name" value="VOC"/>
    <property type="match status" value="1"/>
</dbReference>
<dbReference type="AlphaFoldDB" id="A0A8H5HKJ8"/>
<dbReference type="CDD" id="cd07262">
    <property type="entry name" value="VOC_like"/>
    <property type="match status" value="1"/>
</dbReference>
<evidence type="ECO:0000313" key="4">
    <source>
        <dbReference type="Proteomes" id="UP000565441"/>
    </source>
</evidence>
<dbReference type="PANTHER" id="PTHR35006:SF2">
    <property type="entry name" value="GLYOXALASE FAMILY PROTEIN (AFU_ORTHOLOGUE AFUA_5G14830)"/>
    <property type="match status" value="1"/>
</dbReference>
<dbReference type="OrthoDB" id="10249419at2759"/>
<protein>
    <recommendedName>
        <fullName evidence="2">VOC domain-containing protein</fullName>
    </recommendedName>
</protein>
<dbReference type="Gene3D" id="3.10.180.10">
    <property type="entry name" value="2,3-Dihydroxybiphenyl 1,2-Dioxygenase, domain 1"/>
    <property type="match status" value="1"/>
</dbReference>
<accession>A0A8H5HKJ8</accession>
<proteinExistence type="predicted"/>
<dbReference type="InterPro" id="IPR029068">
    <property type="entry name" value="Glyas_Bleomycin-R_OHBP_Dase"/>
</dbReference>
<feature type="transmembrane region" description="Helical" evidence="1">
    <location>
        <begin position="139"/>
        <end position="156"/>
    </location>
</feature>
<dbReference type="SUPFAM" id="SSF54593">
    <property type="entry name" value="Glyoxalase/Bleomycin resistance protein/Dihydroxybiphenyl dioxygenase"/>
    <property type="match status" value="1"/>
</dbReference>
<evidence type="ECO:0000256" key="1">
    <source>
        <dbReference type="SAM" id="Phobius"/>
    </source>
</evidence>